<dbReference type="EMBL" id="OX365700">
    <property type="protein sequence ID" value="CAI4033591.1"/>
    <property type="molecule type" value="Genomic_DNA"/>
</dbReference>
<dbReference type="Proteomes" id="UP001179121">
    <property type="component" value="Chromosome"/>
</dbReference>
<sequence length="580" mass="61770">MTRLARFVRTETGADHSVAQPCLQRKCACGGSAGFTGTCPDCQKKRLLGKPLQTTLRINEPGDVYEQEADRVAALVMQMSHATSPLNERQSGAAVQRRVAGGERAIERGPVVQRAESGGGMAASADLTSTESKPSDEEGSRCPSWRADPESISKRAAETYAQHDMTPPSHATVERIDCGPPNWLGNYGCYVHFSDGLVLRVIVRAKDIVVGVPPITNLTPPAATPLCFYDYACPEGQLVLTVKECKSAKATGPTLVGQRRAAPGVTGSMDAPALVNDVLATAGRPLDPSARTFFESRFGYDFGRVRVHTDARAAESARAVHALAYTVGNRIVFGEGQFRPDTGEGQRVLAHELTHVVQQGGAGPSEAHSGRSAPRLGPPDGSYGQKAERAVNPRIPLGIQRLGANPGCSEEEIKTIHQSIFNARGWLNKAIAKMETTPTPSKVIKSLRRNFGPTYGVAANIPLIVGRLRRGYREISTIPIRCAGTETAECAAGHCGLANKGAGGHETTICRNVTLDEGTSSVYQAGCVLHESFHAAFSNFTVDEYSGWHGHAGSTPTYPGRGTAPLLNADSYTTLAMDLS</sequence>
<protein>
    <recommendedName>
        <fullName evidence="2">eCIS core domain-containing protein</fullName>
    </recommendedName>
</protein>
<dbReference type="Gene3D" id="3.40.390.10">
    <property type="entry name" value="Collagenase (Catalytic Domain)"/>
    <property type="match status" value="1"/>
</dbReference>
<feature type="region of interest" description="Disordered" evidence="1">
    <location>
        <begin position="358"/>
        <end position="389"/>
    </location>
</feature>
<keyword evidence="4" id="KW-1185">Reference proteome</keyword>
<dbReference type="KEGG" id="nti:DNFV4_04032"/>
<dbReference type="AlphaFoldDB" id="A0AA86N313"/>
<gene>
    <name evidence="3" type="ORF">DNFV4_04032</name>
</gene>
<dbReference type="GO" id="GO:0008237">
    <property type="term" value="F:metallopeptidase activity"/>
    <property type="evidence" value="ECO:0007669"/>
    <property type="project" value="InterPro"/>
</dbReference>
<dbReference type="Pfam" id="PF13699">
    <property type="entry name" value="eCIS_core"/>
    <property type="match status" value="1"/>
</dbReference>
<dbReference type="InterPro" id="IPR025295">
    <property type="entry name" value="eCIS_core_dom"/>
</dbReference>
<feature type="region of interest" description="Disordered" evidence="1">
    <location>
        <begin position="113"/>
        <end position="149"/>
    </location>
</feature>
<evidence type="ECO:0000259" key="2">
    <source>
        <dbReference type="Pfam" id="PF13699"/>
    </source>
</evidence>
<evidence type="ECO:0000256" key="1">
    <source>
        <dbReference type="SAM" id="MobiDB-lite"/>
    </source>
</evidence>
<evidence type="ECO:0000313" key="3">
    <source>
        <dbReference type="EMBL" id="CAI4033591.1"/>
    </source>
</evidence>
<evidence type="ECO:0000313" key="4">
    <source>
        <dbReference type="Proteomes" id="UP001179121"/>
    </source>
</evidence>
<accession>A0AA86N313</accession>
<dbReference type="InterPro" id="IPR024079">
    <property type="entry name" value="MetalloPept_cat_dom_sf"/>
</dbReference>
<reference evidence="3" key="1">
    <citation type="submission" date="2022-10" db="EMBL/GenBank/DDBJ databases">
        <authorList>
            <person name="Koch H."/>
        </authorList>
    </citation>
    <scope>NUCLEOTIDE SEQUENCE</scope>
    <source>
        <strain evidence="3">DNF</strain>
    </source>
</reference>
<proteinExistence type="predicted"/>
<feature type="domain" description="eCIS core" evidence="2">
    <location>
        <begin position="285"/>
        <end position="362"/>
    </location>
</feature>
<name>A0AA86N313_9BACT</name>
<organism evidence="3 4">
    <name type="scientific">Nitrospira tepida</name>
    <dbReference type="NCBI Taxonomy" id="2973512"/>
    <lineage>
        <taxon>Bacteria</taxon>
        <taxon>Pseudomonadati</taxon>
        <taxon>Nitrospirota</taxon>
        <taxon>Nitrospiria</taxon>
        <taxon>Nitrospirales</taxon>
        <taxon>Nitrospiraceae</taxon>
        <taxon>Nitrospira</taxon>
    </lineage>
</organism>